<dbReference type="InterPro" id="IPR011032">
    <property type="entry name" value="GroES-like_sf"/>
</dbReference>
<keyword evidence="6" id="KW-0862">Zinc</keyword>
<keyword evidence="3" id="KW-0963">Cytoplasm</keyword>
<evidence type="ECO:0000256" key="2">
    <source>
        <dbReference type="ARBA" id="ARBA00011881"/>
    </source>
</evidence>
<dbReference type="SUPFAM" id="SSF51735">
    <property type="entry name" value="NAD(P)-binding Rossmann-fold domains"/>
    <property type="match status" value="1"/>
</dbReference>
<evidence type="ECO:0000313" key="9">
    <source>
        <dbReference type="Proteomes" id="UP001061999"/>
    </source>
</evidence>
<dbReference type="InterPro" id="IPR014182">
    <property type="entry name" value="ADH_Zn_typ-1"/>
</dbReference>
<dbReference type="Pfam" id="PF08240">
    <property type="entry name" value="ADH_N"/>
    <property type="match status" value="1"/>
</dbReference>
<keyword evidence="9" id="KW-1185">Reference proteome</keyword>
<keyword evidence="6" id="KW-0479">Metal-binding</keyword>
<comment type="caution">
    <text evidence="8">The sequence shown here is derived from an EMBL/GenBank/DDBJ whole genome shotgun (WGS) entry which is preliminary data.</text>
</comment>
<evidence type="ECO:0000313" key="8">
    <source>
        <dbReference type="EMBL" id="MCW1246034.1"/>
    </source>
</evidence>
<dbReference type="EMBL" id="JAOSHO010000231">
    <property type="protein sequence ID" value="MCW1246034.1"/>
    <property type="molecule type" value="Genomic_DNA"/>
</dbReference>
<dbReference type="Pfam" id="PF13602">
    <property type="entry name" value="ADH_zinc_N_2"/>
    <property type="match status" value="1"/>
</dbReference>
<comment type="subcellular location">
    <subcellularLocation>
        <location evidence="1">Cytoplasm</location>
    </subcellularLocation>
</comment>
<dbReference type="Proteomes" id="UP001061999">
    <property type="component" value="Unassembled WGS sequence"/>
</dbReference>
<comment type="subunit">
    <text evidence="2">Homotetramer.</text>
</comment>
<dbReference type="SUPFAM" id="SSF50129">
    <property type="entry name" value="GroES-like"/>
    <property type="match status" value="1"/>
</dbReference>
<proteinExistence type="inferred from homology"/>
<name>A0ABT3FAA1_9PSED</name>
<dbReference type="NCBIfam" id="TIGR02817">
    <property type="entry name" value="adh_fam_1"/>
    <property type="match status" value="1"/>
</dbReference>
<evidence type="ECO:0000256" key="6">
    <source>
        <dbReference type="RuleBase" id="RU364000"/>
    </source>
</evidence>
<dbReference type="InterPro" id="IPR036291">
    <property type="entry name" value="NAD(P)-bd_dom_sf"/>
</dbReference>
<dbReference type="InterPro" id="IPR013154">
    <property type="entry name" value="ADH-like_N"/>
</dbReference>
<organism evidence="8 9">
    <name type="scientific">Pseudomonas agronomica</name>
    <dbReference type="NCBI Taxonomy" id="2979328"/>
    <lineage>
        <taxon>Bacteria</taxon>
        <taxon>Pseudomonadati</taxon>
        <taxon>Pseudomonadota</taxon>
        <taxon>Gammaproteobacteria</taxon>
        <taxon>Pseudomonadales</taxon>
        <taxon>Pseudomonadaceae</taxon>
        <taxon>Pseudomonas</taxon>
    </lineage>
</organism>
<dbReference type="CDD" id="cd08252">
    <property type="entry name" value="AL_MDR"/>
    <property type="match status" value="1"/>
</dbReference>
<dbReference type="SMART" id="SM00829">
    <property type="entry name" value="PKS_ER"/>
    <property type="match status" value="1"/>
</dbReference>
<sequence length="337" mass="36224">MKAIAYYQSLPITDPTSLQDIDLPAPIAGPRDLLVEVKAISVNPVDTKVRQNMQPEEGAAKVLGWDVAGVVKAVGSEVTLFKAGDKVFYAGSIARAGGNSELHVVDERIVGHMPKTLGFAEAAALPLTAITAWELLFDRLQIKEGQSNQDQSLLIVGAAGGVGSILTQLASQLTGLKVIGTASRPQTQEWVRGLGADLVIDHSQPLSEVLNKAGQPQVTHVASLTQTDQHLDQLVEALAPQGKLALIDDPKSLDVTKLKRKSLSLHWEFMYTRSLFETADMLEQHKLLNRVASLIDAGTLKTTVGEHFGTINAENLRRAHALLESGKAKGKIVLEGF</sequence>
<reference evidence="8" key="1">
    <citation type="submission" date="2022-07" db="EMBL/GenBank/DDBJ databases">
        <title>Pseudomonas agronomica sp. nov.: a novel bacterium with biotechnological application in the synthesis of biofertilizers from valorized agricultural residues.</title>
        <authorList>
            <person name="Robas M."/>
            <person name="Fernandez V.M."/>
            <person name="Luna L."/>
            <person name="Provanza A."/>
            <person name="Jimenez P.A."/>
        </authorList>
    </citation>
    <scope>NUCLEOTIDE SEQUENCE</scope>
    <source>
        <strain evidence="8">SAICEU22T</strain>
    </source>
</reference>
<dbReference type="Gene3D" id="3.90.180.10">
    <property type="entry name" value="Medium-chain alcohol dehydrogenases, catalytic domain"/>
    <property type="match status" value="1"/>
</dbReference>
<keyword evidence="6" id="KW-0560">Oxidoreductase</keyword>
<dbReference type="InterPro" id="IPR051603">
    <property type="entry name" value="Zinc-ADH_QOR/CCCR"/>
</dbReference>
<keyword evidence="4" id="KW-0521">NADP</keyword>
<dbReference type="PANTHER" id="PTHR44154:SF1">
    <property type="entry name" value="QUINONE OXIDOREDUCTASE"/>
    <property type="match status" value="1"/>
</dbReference>
<dbReference type="InterPro" id="IPR002364">
    <property type="entry name" value="Quin_OxRdtase/zeta-crystal_CS"/>
</dbReference>
<evidence type="ECO:0000256" key="4">
    <source>
        <dbReference type="ARBA" id="ARBA00022857"/>
    </source>
</evidence>
<evidence type="ECO:0000256" key="1">
    <source>
        <dbReference type="ARBA" id="ARBA00004496"/>
    </source>
</evidence>
<keyword evidence="5" id="KW-0694">RNA-binding</keyword>
<dbReference type="RefSeq" id="WP_264429116.1">
    <property type="nucleotide sequence ID" value="NZ_JAOSHO010000231.1"/>
</dbReference>
<protein>
    <recommendedName>
        <fullName evidence="6">Zinc-type alcohol dehydrogenase-like protein</fullName>
    </recommendedName>
</protein>
<gene>
    <name evidence="8" type="ORF">OC610_16595</name>
</gene>
<accession>A0ABT3FAA1</accession>
<dbReference type="PROSITE" id="PS01162">
    <property type="entry name" value="QOR_ZETA_CRYSTAL"/>
    <property type="match status" value="1"/>
</dbReference>
<dbReference type="Gene3D" id="3.40.50.720">
    <property type="entry name" value="NAD(P)-binding Rossmann-like Domain"/>
    <property type="match status" value="1"/>
</dbReference>
<evidence type="ECO:0000256" key="5">
    <source>
        <dbReference type="ARBA" id="ARBA00022884"/>
    </source>
</evidence>
<evidence type="ECO:0000256" key="3">
    <source>
        <dbReference type="ARBA" id="ARBA00022490"/>
    </source>
</evidence>
<dbReference type="PANTHER" id="PTHR44154">
    <property type="entry name" value="QUINONE OXIDOREDUCTASE"/>
    <property type="match status" value="1"/>
</dbReference>
<evidence type="ECO:0000259" key="7">
    <source>
        <dbReference type="SMART" id="SM00829"/>
    </source>
</evidence>
<dbReference type="InterPro" id="IPR020843">
    <property type="entry name" value="ER"/>
</dbReference>
<comment type="similarity">
    <text evidence="6">Belongs to the zinc-containing alcohol dehydrogenase family. Quinone oxidoreductase subfamily.</text>
</comment>
<feature type="domain" description="Enoyl reductase (ER)" evidence="7">
    <location>
        <begin position="16"/>
        <end position="334"/>
    </location>
</feature>